<dbReference type="GO" id="GO:0003677">
    <property type="term" value="F:DNA binding"/>
    <property type="evidence" value="ECO:0007669"/>
    <property type="project" value="UniProtKB-KW"/>
</dbReference>
<sequence length="133" mass="14049">MLPRGAFARPALLLVKLGNDIAARAEDPLAEIGLSGRQYMVLAVLSADTPPSQQELAGLCGLLPAQVVLAVDELERRGLVARQRSEADRRRSVVTLTDDGAEVLARADTLGERLVADLEPEVRQAAVAALGDG</sequence>
<name>A0A660LGD5_9ACTN</name>
<keyword evidence="2" id="KW-0238">DNA-binding</keyword>
<accession>A0A660LGD5</accession>
<dbReference type="GO" id="GO:0006950">
    <property type="term" value="P:response to stress"/>
    <property type="evidence" value="ECO:0007669"/>
    <property type="project" value="TreeGrafter"/>
</dbReference>
<dbReference type="PRINTS" id="PR00598">
    <property type="entry name" value="HTHMARR"/>
</dbReference>
<reference evidence="2 3" key="1">
    <citation type="submission" date="2018-10" db="EMBL/GenBank/DDBJ databases">
        <title>Genomic Encyclopedia of Archaeal and Bacterial Type Strains, Phase II (KMG-II): from individual species to whole genera.</title>
        <authorList>
            <person name="Goeker M."/>
        </authorList>
    </citation>
    <scope>NUCLEOTIDE SEQUENCE [LARGE SCALE GENOMIC DNA]</scope>
    <source>
        <strain evidence="2 3">DSM 14954</strain>
    </source>
</reference>
<dbReference type="Gene3D" id="1.10.10.10">
    <property type="entry name" value="Winged helix-like DNA-binding domain superfamily/Winged helix DNA-binding domain"/>
    <property type="match status" value="1"/>
</dbReference>
<dbReference type="SUPFAM" id="SSF46785">
    <property type="entry name" value="Winged helix' DNA-binding domain"/>
    <property type="match status" value="1"/>
</dbReference>
<evidence type="ECO:0000313" key="2">
    <source>
        <dbReference type="EMBL" id="RKQ93245.1"/>
    </source>
</evidence>
<dbReference type="AlphaFoldDB" id="A0A660LGD5"/>
<dbReference type="EMBL" id="RBIL01000001">
    <property type="protein sequence ID" value="RKQ93245.1"/>
    <property type="molecule type" value="Genomic_DNA"/>
</dbReference>
<dbReference type="InterPro" id="IPR036388">
    <property type="entry name" value="WH-like_DNA-bd_sf"/>
</dbReference>
<dbReference type="InterPro" id="IPR000835">
    <property type="entry name" value="HTH_MarR-typ"/>
</dbReference>
<dbReference type="PANTHER" id="PTHR33164:SF89">
    <property type="entry name" value="MARR FAMILY REGULATORY PROTEIN"/>
    <property type="match status" value="1"/>
</dbReference>
<dbReference type="InterPro" id="IPR039422">
    <property type="entry name" value="MarR/SlyA-like"/>
</dbReference>
<evidence type="ECO:0000259" key="1">
    <source>
        <dbReference type="PROSITE" id="PS50995"/>
    </source>
</evidence>
<keyword evidence="3" id="KW-1185">Reference proteome</keyword>
<feature type="domain" description="HTH marR-type" evidence="1">
    <location>
        <begin position="1"/>
        <end position="133"/>
    </location>
</feature>
<dbReference type="PANTHER" id="PTHR33164">
    <property type="entry name" value="TRANSCRIPTIONAL REGULATOR, MARR FAMILY"/>
    <property type="match status" value="1"/>
</dbReference>
<evidence type="ECO:0000313" key="3">
    <source>
        <dbReference type="Proteomes" id="UP000278962"/>
    </source>
</evidence>
<dbReference type="Pfam" id="PF12802">
    <property type="entry name" value="MarR_2"/>
    <property type="match status" value="1"/>
</dbReference>
<organism evidence="2 3">
    <name type="scientific">Solirubrobacter pauli</name>
    <dbReference type="NCBI Taxonomy" id="166793"/>
    <lineage>
        <taxon>Bacteria</taxon>
        <taxon>Bacillati</taxon>
        <taxon>Actinomycetota</taxon>
        <taxon>Thermoleophilia</taxon>
        <taxon>Solirubrobacterales</taxon>
        <taxon>Solirubrobacteraceae</taxon>
        <taxon>Solirubrobacter</taxon>
    </lineage>
</organism>
<protein>
    <submittedName>
        <fullName evidence="2">DNA-binding MarR family transcriptional regulator</fullName>
    </submittedName>
</protein>
<dbReference type="RefSeq" id="WP_170179124.1">
    <property type="nucleotide sequence ID" value="NZ_RBIL01000001.1"/>
</dbReference>
<proteinExistence type="predicted"/>
<dbReference type="SMART" id="SM00347">
    <property type="entry name" value="HTH_MARR"/>
    <property type="match status" value="1"/>
</dbReference>
<gene>
    <name evidence="2" type="ORF">C8N24_3106</name>
</gene>
<comment type="caution">
    <text evidence="2">The sequence shown here is derived from an EMBL/GenBank/DDBJ whole genome shotgun (WGS) entry which is preliminary data.</text>
</comment>
<dbReference type="PROSITE" id="PS50995">
    <property type="entry name" value="HTH_MARR_2"/>
    <property type="match status" value="1"/>
</dbReference>
<dbReference type="Proteomes" id="UP000278962">
    <property type="component" value="Unassembled WGS sequence"/>
</dbReference>
<dbReference type="GO" id="GO:0003700">
    <property type="term" value="F:DNA-binding transcription factor activity"/>
    <property type="evidence" value="ECO:0007669"/>
    <property type="project" value="InterPro"/>
</dbReference>
<dbReference type="InterPro" id="IPR036390">
    <property type="entry name" value="WH_DNA-bd_sf"/>
</dbReference>